<dbReference type="CDD" id="cd02980">
    <property type="entry name" value="TRX_Fd_family"/>
    <property type="match status" value="1"/>
</dbReference>
<protein>
    <submittedName>
        <fullName evidence="1">Cobalamin biosynthesis protein CbiX</fullName>
    </submittedName>
</protein>
<evidence type="ECO:0000313" key="1">
    <source>
        <dbReference type="EMBL" id="MCT9811795.1"/>
    </source>
</evidence>
<comment type="caution">
    <text evidence="1">The sequence shown here is derived from an EMBL/GenBank/DDBJ whole genome shotgun (WGS) entry which is preliminary data.</text>
</comment>
<evidence type="ECO:0000313" key="2">
    <source>
        <dbReference type="Proteomes" id="UP001525968"/>
    </source>
</evidence>
<accession>A0ABT2PMU3</accession>
<dbReference type="EMBL" id="JAODYH010000007">
    <property type="protein sequence ID" value="MCT9811795.1"/>
    <property type="molecule type" value="Genomic_DNA"/>
</dbReference>
<organism evidence="1 2">
    <name type="scientific">Acidovorax bellezanensis</name>
    <dbReference type="NCBI Taxonomy" id="2976702"/>
    <lineage>
        <taxon>Bacteria</taxon>
        <taxon>Pseudomonadati</taxon>
        <taxon>Pseudomonadota</taxon>
        <taxon>Betaproteobacteria</taxon>
        <taxon>Burkholderiales</taxon>
        <taxon>Comamonadaceae</taxon>
        <taxon>Acidovorax</taxon>
    </lineage>
</organism>
<dbReference type="Gene3D" id="3.40.50.1400">
    <property type="match status" value="1"/>
</dbReference>
<name>A0ABT2PMU3_9BURK</name>
<reference evidence="1 2" key="1">
    <citation type="submission" date="2022-09" db="EMBL/GenBank/DDBJ databases">
        <title>Draft genome of isolate Be4.</title>
        <authorList>
            <person name="Sanchez-Castro I."/>
            <person name="Martinez-Rodriguez P."/>
            <person name="Descostes M."/>
            <person name="Merroun M."/>
        </authorList>
    </citation>
    <scope>NUCLEOTIDE SEQUENCE [LARGE SCALE GENOMIC DNA]</scope>
    <source>
        <strain evidence="1 2">Be4</strain>
    </source>
</reference>
<dbReference type="Proteomes" id="UP001525968">
    <property type="component" value="Unassembled WGS sequence"/>
</dbReference>
<dbReference type="InterPro" id="IPR036249">
    <property type="entry name" value="Thioredoxin-like_sf"/>
</dbReference>
<dbReference type="SUPFAM" id="SSF52833">
    <property type="entry name" value="Thioredoxin-like"/>
    <property type="match status" value="1"/>
</dbReference>
<dbReference type="Gene3D" id="3.40.30.10">
    <property type="entry name" value="Glutaredoxin"/>
    <property type="match status" value="1"/>
</dbReference>
<sequence length="261" mass="27994">MQLDAGIGIVLLGRGGLGSAAKTELAALVQALQQSLPANAPAVVAAFVDRTAPALPEALDALVMAAAEPLQTIVIVPVFVPDEPALRRWLHKAVMRWRAASTGVLPRTVFASPLLQTTGLPDLLRDKVAQAAVAAQEPDEGDWQSDPKAWSEVPEHQRHVLWCTGPRCAAKGALSMWPALTKVVREDPQLNKQLMLLQTSCQYPCNHGPLMIVYPEGVWYGKLDESALKTVLTDHVRQGLVSRKHCVHGAPVGSDASPVKA</sequence>
<gene>
    <name evidence="1" type="ORF">N0K08_14215</name>
</gene>
<dbReference type="SUPFAM" id="SSF53800">
    <property type="entry name" value="Chelatase"/>
    <property type="match status" value="1"/>
</dbReference>
<keyword evidence="2" id="KW-1185">Reference proteome</keyword>
<dbReference type="RefSeq" id="WP_261501048.1">
    <property type="nucleotide sequence ID" value="NZ_JAODYH010000007.1"/>
</dbReference>
<proteinExistence type="predicted"/>